<proteinExistence type="predicted"/>
<dbReference type="GO" id="GO:0000160">
    <property type="term" value="P:phosphorelay signal transduction system"/>
    <property type="evidence" value="ECO:0007669"/>
    <property type="project" value="InterPro"/>
</dbReference>
<comment type="caution">
    <text evidence="4">The sequence shown here is derived from an EMBL/GenBank/DDBJ whole genome shotgun (WGS) entry which is preliminary data.</text>
</comment>
<dbReference type="RefSeq" id="WP_191157538.1">
    <property type="nucleotide sequence ID" value="NZ_JACWUN010000019.1"/>
</dbReference>
<evidence type="ECO:0000259" key="2">
    <source>
        <dbReference type="PROSITE" id="PS50110"/>
    </source>
</evidence>
<dbReference type="InterPro" id="IPR011006">
    <property type="entry name" value="CheY-like_superfamily"/>
</dbReference>
<dbReference type="PROSITE" id="PS51833">
    <property type="entry name" value="HDOD"/>
    <property type="match status" value="1"/>
</dbReference>
<dbReference type="Pfam" id="PF08668">
    <property type="entry name" value="HDOD"/>
    <property type="match status" value="1"/>
</dbReference>
<dbReference type="Gene3D" id="3.40.50.2300">
    <property type="match status" value="1"/>
</dbReference>
<feature type="domain" description="HDOD" evidence="3">
    <location>
        <begin position="144"/>
        <end position="344"/>
    </location>
</feature>
<dbReference type="SUPFAM" id="SSF52172">
    <property type="entry name" value="CheY-like"/>
    <property type="match status" value="1"/>
</dbReference>
<comment type="caution">
    <text evidence="1">Lacks conserved residue(s) required for the propagation of feature annotation.</text>
</comment>
<dbReference type="SUPFAM" id="SSF109604">
    <property type="entry name" value="HD-domain/PDEase-like"/>
    <property type="match status" value="1"/>
</dbReference>
<reference evidence="4" key="1">
    <citation type="submission" date="2020-09" db="EMBL/GenBank/DDBJ databases">
        <title>Pelobacter alkaliphilus sp. nov., a novel anaerobic arsenate-reducing bacterium from terrestrial mud volcano.</title>
        <authorList>
            <person name="Khomyakova M.A."/>
            <person name="Merkel A.Y."/>
            <person name="Slobodkin A.I."/>
        </authorList>
    </citation>
    <scope>NUCLEOTIDE SEQUENCE</scope>
    <source>
        <strain evidence="4">M08fum</strain>
    </source>
</reference>
<dbReference type="PANTHER" id="PTHR33525">
    <property type="match status" value="1"/>
</dbReference>
<dbReference type="Proteomes" id="UP000632828">
    <property type="component" value="Unassembled WGS sequence"/>
</dbReference>
<accession>A0A8J6ULS4</accession>
<dbReference type="Gene3D" id="1.10.3210.10">
    <property type="entry name" value="Hypothetical protein af1432"/>
    <property type="match status" value="1"/>
</dbReference>
<evidence type="ECO:0000256" key="1">
    <source>
        <dbReference type="PROSITE-ProRule" id="PRU00169"/>
    </source>
</evidence>
<dbReference type="InterPro" id="IPR001789">
    <property type="entry name" value="Sig_transdc_resp-reg_receiver"/>
</dbReference>
<dbReference type="InterPro" id="IPR052340">
    <property type="entry name" value="RNase_Y/CdgJ"/>
</dbReference>
<protein>
    <submittedName>
        <fullName evidence="4">HDOD domain-containing protein</fullName>
    </submittedName>
</protein>
<dbReference type="SMART" id="SM00448">
    <property type="entry name" value="REC"/>
    <property type="match status" value="1"/>
</dbReference>
<feature type="domain" description="Response regulatory" evidence="2">
    <location>
        <begin position="6"/>
        <end position="121"/>
    </location>
</feature>
<evidence type="ECO:0000313" key="5">
    <source>
        <dbReference type="Proteomes" id="UP000632828"/>
    </source>
</evidence>
<dbReference type="EMBL" id="JACWUN010000019">
    <property type="protein sequence ID" value="MBD1401687.1"/>
    <property type="molecule type" value="Genomic_DNA"/>
</dbReference>
<dbReference type="PROSITE" id="PS50110">
    <property type="entry name" value="RESPONSE_REGULATORY"/>
    <property type="match status" value="1"/>
</dbReference>
<gene>
    <name evidence="4" type="ORF">ICT70_13555</name>
</gene>
<dbReference type="AlphaFoldDB" id="A0A8J6ULS4"/>
<dbReference type="PANTHER" id="PTHR33525:SF3">
    <property type="entry name" value="RIBONUCLEASE Y"/>
    <property type="match status" value="1"/>
</dbReference>
<organism evidence="4 5">
    <name type="scientific">Pelovirga terrestris</name>
    <dbReference type="NCBI Taxonomy" id="2771352"/>
    <lineage>
        <taxon>Bacteria</taxon>
        <taxon>Pseudomonadati</taxon>
        <taxon>Thermodesulfobacteriota</taxon>
        <taxon>Desulfuromonadia</taxon>
        <taxon>Geobacterales</taxon>
        <taxon>Geobacteraceae</taxon>
        <taxon>Pelovirga</taxon>
    </lineage>
</organism>
<dbReference type="InterPro" id="IPR013976">
    <property type="entry name" value="HDOD"/>
</dbReference>
<evidence type="ECO:0000313" key="4">
    <source>
        <dbReference type="EMBL" id="MBD1401687.1"/>
    </source>
</evidence>
<sequence length="411" mass="46151">MNDTPRILFIDEDPGILAALQTLLQNEEWECHFVSSAGQALQHLVDHPVDLVVSAAVMQEMDGNSLLWEIRERHPTTIRLLLTGHPHHTRVLQALAQGSTQQIIPKPWIDLELKEILRSALRQAHYQRKYGLELQKLINTIPLLPTLPETYSQVRACISDDDIDIEGMAEAISEDVSLSATLLHWGNSALFGQRFLVDSIKKAIIVLGTDIVENLVLSEAVYRAVKTDTSKVPGFDINRFKKHSIACATISRLLIKLTYSSNVGMQDRAFIAGLLHDIGKLLLANYLPDKFQQAIDLADTNQWSLLKAEPSIYDTDHAEIGAMLAQWWNLPPFLVEAIRSHHHLRTTPIEPEVSAAAYAGNILACQFNFCARQGTNESDLPDGCYERFHLNDEVIDLLKHKTREVLSQLPT</sequence>
<evidence type="ECO:0000259" key="3">
    <source>
        <dbReference type="PROSITE" id="PS51833"/>
    </source>
</evidence>
<dbReference type="NCBIfam" id="TIGR00277">
    <property type="entry name" value="HDIG"/>
    <property type="match status" value="1"/>
</dbReference>
<name>A0A8J6ULS4_9BACT</name>
<dbReference type="Pfam" id="PF00072">
    <property type="entry name" value="Response_reg"/>
    <property type="match status" value="1"/>
</dbReference>
<keyword evidence="5" id="KW-1185">Reference proteome</keyword>
<dbReference type="InterPro" id="IPR006675">
    <property type="entry name" value="HDIG_dom"/>
</dbReference>